<keyword evidence="7" id="KW-1185">Reference proteome</keyword>
<dbReference type="EMBL" id="WNYA01000007">
    <property type="protein sequence ID" value="KAG8562997.1"/>
    <property type="molecule type" value="Genomic_DNA"/>
</dbReference>
<sequence>MTSEVLQQSAGVMSAASGSDPGGHKRSLAELLAIRPKKTDRKVESSNKGLQESALYLLSCHQDVNQFLSEVEAPPCKKVCNNDCSPSSHLQKFAAFNDIFIASALRDQALHLNLPPNILGSKAAVSNILKICHNGADREESLLSQEQRDRLNGFLQTVKGLLTENCFSRSVFLKHIWEQERPPVVEVVWHLQNSDIVGLEDLLESCKDPHSAVDWFCRELRSLFLNMEKSPDVDFCEEMISSFLTVIIGRAFCKSSLPGKNSESPKLTKISLSILDNMLSWFLNLIPEAQNDHSFKPGAEQYWLHAYNASRYRTRVIPELLEEFFNHTLSQTLIFKPKLKVSDAIRLQGSWSFVKTCPLLRDLYRKLFVLLSAEKLSSRIQKVLDTQEVNWHHVLACVSCLVVSQPGAQQVVKDLLSRLLSQAFETYELEYLITAFLIARQSALEGPAAFMSYTEWFKCTFGTASSFQNTTKKSLVFLLKFLSDLVPYETPQYLKVHILHPPFVTTKFRPLLMEYITLAKTQLADMKVSIEDMGLYEDLSVGTDKDQTQSPAQQDVEKAVQIFENTGKIPASVMEASIFRRPYFTSRFLTALMAPRLLPEAPDSLMLLIDALRRADKIPLPMMSSYLDACELEKHRKQEGNEKMQISLNDEPVARLQAALWELRPFITDPNRYDEISSRVAVISDRLRSLVGSVNMDALFTESVETLEPQGLLVADLIITSFCQCVMVASSTNPPDRQGPWPSLYVKMLCGHPKALYAVLSRTLQLFCQQAGLLRDQHVVGLAVFTVHLHECRGSFQNPNIEVKALEKFWELMLNNQCLNSVSVILRFCTAAVSYACCKFSLLSPGAPLDCIPPLFMRKLQHLLPRLILEAREEGFMEEEEDTDVPGSSVIFPSTDWKEAAVSLWRQSHLQQLLTADAFQLCFRDWLLWEMNLGSHNDPLCDIERQEYQRWALNCSFLPEFSAKGSCGNDLETACSIMVDALLEFFCGYKASADSLPSRTGIVDILCRLQEVVCDLLGQSPSGTTGRLTFLFNLFHQRLEASSDSRSTSAQLRRQGELAMCFRILLGLPTTLLISTSSETGCTSLHCEDFFRFVNKELKNIGPRGCALPYDITVHFFRGLLGASTQCEDPRDAVNSVISAAHAQCPIILTSAMLWWPRLCPAIKCQWGRLFKANLPKAIETLREIQSHVDRCLSQSTSLPLTDSMWLSAAALHFTIKRTKLDLQGILQLFDRESLQMLNSLLFFAIIDLIPVMLKGGETDKKALKNCLSIIGCLEESGGSWLTVFQPSKEKYMILLHQTASAEFCKLLPLAFFCLAPCCPIKREILVQDFVFITLEMYGSFFQLFVDENVLQDQVDTSGVFHSARQFLLNCILKCPTPSGVFRSRLTQIAETWEEKDPELTAVLRNILQPSHDDDMFDEPDLF</sequence>
<proteinExistence type="predicted"/>
<feature type="domain" description="Fanconi anaemia group A protein N-terminal" evidence="3">
    <location>
        <begin position="180"/>
        <end position="529"/>
    </location>
</feature>
<dbReference type="GO" id="GO:0036297">
    <property type="term" value="P:interstrand cross-link repair"/>
    <property type="evidence" value="ECO:0007669"/>
    <property type="project" value="InterPro"/>
</dbReference>
<dbReference type="Pfam" id="PF03511">
    <property type="entry name" value="FANCA_CTD"/>
    <property type="match status" value="1"/>
</dbReference>
<dbReference type="Pfam" id="PF24781">
    <property type="entry name" value="FANCA_helical"/>
    <property type="match status" value="1"/>
</dbReference>
<organism evidence="6 7">
    <name type="scientific">Engystomops pustulosus</name>
    <name type="common">Tungara frog</name>
    <name type="synonym">Physalaemus pustulosus</name>
    <dbReference type="NCBI Taxonomy" id="76066"/>
    <lineage>
        <taxon>Eukaryota</taxon>
        <taxon>Metazoa</taxon>
        <taxon>Chordata</taxon>
        <taxon>Craniata</taxon>
        <taxon>Vertebrata</taxon>
        <taxon>Euteleostomi</taxon>
        <taxon>Amphibia</taxon>
        <taxon>Batrachia</taxon>
        <taxon>Anura</taxon>
        <taxon>Neobatrachia</taxon>
        <taxon>Hyloidea</taxon>
        <taxon>Leptodactylidae</taxon>
        <taxon>Leiuperinae</taxon>
        <taxon>Engystomops</taxon>
    </lineage>
</organism>
<dbReference type="Proteomes" id="UP000824782">
    <property type="component" value="Unassembled WGS sequence"/>
</dbReference>
<dbReference type="InterPro" id="IPR055386">
    <property type="entry name" value="FANCA_helical"/>
</dbReference>
<gene>
    <name evidence="6" type="ORF">GDO81_015893</name>
</gene>
<dbReference type="InterPro" id="IPR003516">
    <property type="entry name" value="FANCA"/>
</dbReference>
<dbReference type="PANTHER" id="PTHR12047:SF2">
    <property type="entry name" value="FANCONI ANEMIA GROUP A PROTEIN"/>
    <property type="match status" value="1"/>
</dbReference>
<accession>A0AAV7ASN7</accession>
<evidence type="ECO:0000259" key="3">
    <source>
        <dbReference type="Pfam" id="PF15865"/>
    </source>
</evidence>
<evidence type="ECO:0000259" key="2">
    <source>
        <dbReference type="Pfam" id="PF03511"/>
    </source>
</evidence>
<feature type="region of interest" description="Disordered" evidence="1">
    <location>
        <begin position="1"/>
        <end position="25"/>
    </location>
</feature>
<dbReference type="GO" id="GO:0043240">
    <property type="term" value="C:Fanconi anaemia nuclear complex"/>
    <property type="evidence" value="ECO:0007669"/>
    <property type="project" value="InterPro"/>
</dbReference>
<dbReference type="InterPro" id="IPR055277">
    <property type="entry name" value="Fanconi_A_C"/>
</dbReference>
<evidence type="ECO:0008006" key="8">
    <source>
        <dbReference type="Google" id="ProtNLM"/>
    </source>
</evidence>
<evidence type="ECO:0000259" key="4">
    <source>
        <dbReference type="Pfam" id="PF24781"/>
    </source>
</evidence>
<feature type="domain" description="Fanconi anaemia group A protein C-terminal" evidence="2">
    <location>
        <begin position="1207"/>
        <end position="1399"/>
    </location>
</feature>
<comment type="caution">
    <text evidence="6">The sequence shown here is derived from an EMBL/GenBank/DDBJ whole genome shotgun (WGS) entry which is preliminary data.</text>
</comment>
<dbReference type="Pfam" id="PF24783">
    <property type="entry name" value="FANCA_arcN"/>
    <property type="match status" value="1"/>
</dbReference>
<protein>
    <recommendedName>
        <fullName evidence="8">Fanconi anemia group A protein</fullName>
    </recommendedName>
</protein>
<evidence type="ECO:0000313" key="7">
    <source>
        <dbReference type="Proteomes" id="UP000824782"/>
    </source>
</evidence>
<feature type="domain" description="Fanconi anaemia group A protein helical" evidence="4">
    <location>
        <begin position="549"/>
        <end position="630"/>
    </location>
</feature>
<evidence type="ECO:0000313" key="6">
    <source>
        <dbReference type="EMBL" id="KAG8562997.1"/>
    </source>
</evidence>
<reference evidence="6" key="1">
    <citation type="thesis" date="2020" institute="ProQuest LLC" country="789 East Eisenhower Parkway, Ann Arbor, MI, USA">
        <title>Comparative Genomics and Chromosome Evolution.</title>
        <authorList>
            <person name="Mudd A.B."/>
        </authorList>
    </citation>
    <scope>NUCLEOTIDE SEQUENCE</scope>
    <source>
        <strain evidence="6">237g6f4</strain>
        <tissue evidence="6">Blood</tissue>
    </source>
</reference>
<dbReference type="InterPro" id="IPR031729">
    <property type="entry name" value="Fanconi_A_N"/>
</dbReference>
<feature type="domain" description="Fanconi anaemia group A protein arcN subdomain" evidence="5">
    <location>
        <begin position="651"/>
        <end position="872"/>
    </location>
</feature>
<dbReference type="PRINTS" id="PR00826">
    <property type="entry name" value="FANCONIAGENE"/>
</dbReference>
<dbReference type="PANTHER" id="PTHR12047">
    <property type="entry name" value="FANCONI ANEMIA GROUP A PROTEIN"/>
    <property type="match status" value="1"/>
</dbReference>
<feature type="compositionally biased region" description="Polar residues" evidence="1">
    <location>
        <begin position="1"/>
        <end position="11"/>
    </location>
</feature>
<dbReference type="InterPro" id="IPR055387">
    <property type="entry name" value="FANCA_arcN"/>
</dbReference>
<name>A0AAV7ASN7_ENGPU</name>
<evidence type="ECO:0000259" key="5">
    <source>
        <dbReference type="Pfam" id="PF24783"/>
    </source>
</evidence>
<evidence type="ECO:0000256" key="1">
    <source>
        <dbReference type="SAM" id="MobiDB-lite"/>
    </source>
</evidence>
<dbReference type="Pfam" id="PF15865">
    <property type="entry name" value="Fanconi_A_N"/>
    <property type="match status" value="1"/>
</dbReference>